<comment type="pathway">
    <text evidence="1">Protein modification; protein ubiquitination.</text>
</comment>
<dbReference type="EMBL" id="CP014500">
    <property type="protein sequence ID" value="ANB11646.1"/>
    <property type="molecule type" value="Genomic_DNA"/>
</dbReference>
<keyword evidence="1" id="KW-0863">Zinc-finger</keyword>
<keyword evidence="1" id="KW-0808">Transferase</keyword>
<feature type="region of interest" description="Disordered" evidence="2">
    <location>
        <begin position="274"/>
        <end position="328"/>
    </location>
</feature>
<dbReference type="GO" id="GO:0061630">
    <property type="term" value="F:ubiquitin protein ligase activity"/>
    <property type="evidence" value="ECO:0007669"/>
    <property type="project" value="UniProtKB-UniRule"/>
</dbReference>
<name>A0A167CG78_9ASCO</name>
<dbReference type="Gene3D" id="1.10.10.2670">
    <property type="entry name" value="E3 ubiquitin-protein ligase"/>
    <property type="match status" value="1"/>
</dbReference>
<dbReference type="CDD" id="cd16482">
    <property type="entry name" value="RING-H2_UBR1-like"/>
    <property type="match status" value="1"/>
</dbReference>
<dbReference type="GO" id="GO:0071596">
    <property type="term" value="P:ubiquitin-dependent protein catabolic process via the N-end rule pathway"/>
    <property type="evidence" value="ECO:0007669"/>
    <property type="project" value="UniProtKB-UniRule"/>
</dbReference>
<evidence type="ECO:0000256" key="1">
    <source>
        <dbReference type="RuleBase" id="RU366018"/>
    </source>
</evidence>
<dbReference type="PANTHER" id="PTHR21497">
    <property type="entry name" value="UBIQUITIN LIGASE E3 ALPHA-RELATED"/>
    <property type="match status" value="1"/>
</dbReference>
<gene>
    <name evidence="5" type="primary">UBR1</name>
    <name evidence="5" type="ORF">AWJ20_4467</name>
</gene>
<dbReference type="KEGG" id="slb:AWJ20_4467"/>
<dbReference type="RefSeq" id="XP_018734123.1">
    <property type="nucleotide sequence ID" value="XM_018881539.1"/>
</dbReference>
<comment type="catalytic activity">
    <reaction evidence="1">
        <text>S-ubiquitinyl-[E2 ubiquitin-conjugating enzyme]-L-cysteine + [acceptor protein]-L-lysine = [E2 ubiquitin-conjugating enzyme]-L-cysteine + N(6)-ubiquitinyl-[acceptor protein]-L-lysine.</text>
        <dbReference type="EC" id="2.3.2.27"/>
    </reaction>
</comment>
<organism evidence="5 6">
    <name type="scientific">Sugiyamaella lignohabitans</name>
    <dbReference type="NCBI Taxonomy" id="796027"/>
    <lineage>
        <taxon>Eukaryota</taxon>
        <taxon>Fungi</taxon>
        <taxon>Dikarya</taxon>
        <taxon>Ascomycota</taxon>
        <taxon>Saccharomycotina</taxon>
        <taxon>Dipodascomycetes</taxon>
        <taxon>Dipodascales</taxon>
        <taxon>Trichomonascaceae</taxon>
        <taxon>Sugiyamaella</taxon>
    </lineage>
</organism>
<dbReference type="GO" id="GO:0000151">
    <property type="term" value="C:ubiquitin ligase complex"/>
    <property type="evidence" value="ECO:0007669"/>
    <property type="project" value="TreeGrafter"/>
</dbReference>
<proteinExistence type="inferred from homology"/>
<dbReference type="OrthoDB" id="26387at2759"/>
<dbReference type="Pfam" id="PF22960">
    <property type="entry name" value="WHD_UBR1"/>
    <property type="match status" value="1"/>
</dbReference>
<feature type="region of interest" description="Disordered" evidence="2">
    <location>
        <begin position="212"/>
        <end position="257"/>
    </location>
</feature>
<evidence type="ECO:0000313" key="6">
    <source>
        <dbReference type="Proteomes" id="UP000189580"/>
    </source>
</evidence>
<accession>A0A167CG78</accession>
<dbReference type="GeneID" id="30036602"/>
<dbReference type="InterPro" id="IPR039164">
    <property type="entry name" value="UBR1-like"/>
</dbReference>
<dbReference type="PANTHER" id="PTHR21497:SF24">
    <property type="entry name" value="E3 UBIQUITIN-PROTEIN LIGASE UBR1"/>
    <property type="match status" value="1"/>
</dbReference>
<evidence type="ECO:0000259" key="3">
    <source>
        <dbReference type="Pfam" id="PF18995"/>
    </source>
</evidence>
<dbReference type="InterPro" id="IPR044046">
    <property type="entry name" value="E3_ligase_UBR-like_C"/>
</dbReference>
<dbReference type="InterPro" id="IPR042065">
    <property type="entry name" value="E3_ELL-like"/>
</dbReference>
<reference evidence="5 6" key="1">
    <citation type="submission" date="2016-02" db="EMBL/GenBank/DDBJ databases">
        <title>Complete genome sequence and transcriptome regulation of the pentose utilising yeast Sugiyamaella lignohabitans.</title>
        <authorList>
            <person name="Bellasio M."/>
            <person name="Peymann A."/>
            <person name="Valli M."/>
            <person name="Sipitzky M."/>
            <person name="Graf A."/>
            <person name="Sauer M."/>
            <person name="Marx H."/>
            <person name="Mattanovich D."/>
        </authorList>
    </citation>
    <scope>NUCLEOTIDE SEQUENCE [LARGE SCALE GENOMIC DNA]</scope>
    <source>
        <strain evidence="5 6">CBS 10342</strain>
    </source>
</reference>
<protein>
    <recommendedName>
        <fullName evidence="1">E3 ubiquitin-protein ligase</fullName>
        <ecNumber evidence="1">2.3.2.27</ecNumber>
    </recommendedName>
</protein>
<feature type="compositionally biased region" description="Polar residues" evidence="2">
    <location>
        <begin position="293"/>
        <end position="304"/>
    </location>
</feature>
<dbReference type="SUPFAM" id="SSF46785">
    <property type="entry name" value="Winged helix' DNA-binding domain"/>
    <property type="match status" value="1"/>
</dbReference>
<keyword evidence="1" id="KW-0479">Metal-binding</keyword>
<dbReference type="GO" id="GO:0008270">
    <property type="term" value="F:zinc ion binding"/>
    <property type="evidence" value="ECO:0007669"/>
    <property type="project" value="UniProtKB-UniRule"/>
</dbReference>
<comment type="function">
    <text evidence="1">Ubiquitin ligase protein which is a component of the N-end rule pathway. Recognizes and binds to proteins bearing specific N-terminal residues that are destabilizing according to the N-end rule, leading to their ubiquitination and subsequent degradation.</text>
</comment>
<dbReference type="GO" id="GO:0016567">
    <property type="term" value="P:protein ubiquitination"/>
    <property type="evidence" value="ECO:0007669"/>
    <property type="project" value="UniProtKB-UniRule"/>
</dbReference>
<feature type="domain" description="E3 ubiquitin-protein ligase UBR-like C-terminal" evidence="3">
    <location>
        <begin position="1347"/>
        <end position="1767"/>
    </location>
</feature>
<dbReference type="EC" id="2.3.2.27" evidence="1"/>
<evidence type="ECO:0000313" key="5">
    <source>
        <dbReference type="EMBL" id="ANB11646.1"/>
    </source>
</evidence>
<feature type="compositionally biased region" description="Acidic residues" evidence="2">
    <location>
        <begin position="221"/>
        <end position="246"/>
    </location>
</feature>
<keyword evidence="1" id="KW-0833">Ubl conjugation pathway</keyword>
<keyword evidence="1" id="KW-0862">Zinc</keyword>
<dbReference type="UniPathway" id="UPA00143"/>
<evidence type="ECO:0000259" key="4">
    <source>
        <dbReference type="Pfam" id="PF22960"/>
    </source>
</evidence>
<dbReference type="Proteomes" id="UP000189580">
    <property type="component" value="Chromosome c"/>
</dbReference>
<dbReference type="InterPro" id="IPR055194">
    <property type="entry name" value="UBR1-like_WH"/>
</dbReference>
<dbReference type="GO" id="GO:0005737">
    <property type="term" value="C:cytoplasm"/>
    <property type="evidence" value="ECO:0007669"/>
    <property type="project" value="TreeGrafter"/>
</dbReference>
<keyword evidence="6" id="KW-1185">Reference proteome</keyword>
<evidence type="ECO:0000256" key="2">
    <source>
        <dbReference type="SAM" id="MobiDB-lite"/>
    </source>
</evidence>
<dbReference type="InterPro" id="IPR036390">
    <property type="entry name" value="WH_DNA-bd_sf"/>
</dbReference>
<dbReference type="Pfam" id="PF18995">
    <property type="entry name" value="PRT6_C"/>
    <property type="match status" value="1"/>
</dbReference>
<comment type="similarity">
    <text evidence="1">Belongs to the E3 ubiquitin-protein ligase UBR1-like family.</text>
</comment>
<sequence>MIDVFCNSHIGVQKFSTAEEVLQNERESRLSSEVYGAEDTATNGKYVLCLWNDQKHSFSDALNVILGATHKTVEFGKMVSRKIDSNGRAMVILSDDLPMLMEKKRKMEKTGLVNTVRSSKDYFREEMCATICYWLDDLSKSSLKSNYFVLREIMSKVLCTPWNYGTEQLRSGNVNEWNNVPIDEDSTSLIRSHSSLNGPYIPDISQRTIRTKSLHVRDPDYESGEDDVIFEDEEEGRVDEGDEDEDAQRPQQVAGEEYMEFDRVDEVSDEINMSTGPSQGEMSGIRGSEMDVTGTSSDNASSVPGIQAAPSKVWKQTGPTPPPPFNPRSPMQVSARVQYLIFFDIRLWKDLRLTLRDLYISILVSNPEYKILLGHFYAQLYPQIAELYMLVDREPECSIISSLSTQLFTTPSIATDLLKYDYFTKLIAALYTFFTSGEVGPPTAADPEGYIALDSKVLKNRRFGQLFHDVEYLLNRNTEKDLVSCNVDRISQVAEFMLLFQGMSPLRRQKDKHIEFESELWIYFFNAVPYVLQLAIVVASGIGSCHDPAKVSQCVGKVVGIVASWAQGDYTSRFKAAEVIPGNPQFTTATVKFSDKIVSVENIDFKVENQWVSLHHPLNSYLSWLIEYASFEDAATLRKVLVSGIKNHLSNKPGLLEDENLLQLVFEHPIRVLSLLSQIHIGLWVRNGYSVRSQLHHYRDFTLRDSAFVRDVFMAQAGLVVLRPNTIMMQLLSRFSLLDWQFNKLFDDSQRMYMVEEFLHHLIYFLMERTQLMGYSEKEVKRKYIVKEIIQCLAFKDMAFSDICKTVPDPLSGDEMFETILREIAIYKAPTGVRDYGLYQLKTEYYSEFDTHYIHFSSAKIEEAESMIKSKIHKTTGQPLESVVHEPPLKPITSGPFAGLAGFSRTVPFGKFAYDLLSYIMAHRAENANEGALGQLLQLFHVIALDDLEQKPASPFATSFSSLAALVCASSNVEQEYPTIMSYLCKMLELNEFSDFSAKIRRIINLLRQREPELVDPLVISLTSADVFTRDSTPKPDDAGAAERKKKLGQERKAQVLAEFQNRQKQFAQLNMTDDMDLDNDADMKETGEGFEEADDNEWLFPESQCILCRMPDDNKPGNNNVFGLMGYVMLTNVVRKVPLNDKDWVYEALGNDKNLDDDISVDDIDKAGNANWQKYRHELHQTYDIGPGFPSHSTDRTAIMTGCGHGVHFQCYQDYLKSTRNRGQQLTRNNPEDTSRGEYLCPLCRALNNTFLPVLWKSNKLAASDYLRISDPSALENLGQMIQQGSFDEFTTVDQYNERIFREGTVNMNPSYAHLMGMGSENSFPDVKLDKAISEPIQRIYQARFQQESHPDAAYVDDVNGMVDCLAGTISALEVSLRGKGYSNPMGGIVMDQIPTQSLQMIRVFGELCKTYISYATTLCENPDDESYVKNRHPSLYGQRSFRLRNPLDSSYVTCFQDFASAALLTAPASGVEVGPMLRAYCTGAITHILKTVIGEVARKAPWVWNERVFDLPGAEGIDVNDVETAKTLETLAAIITAIRPHVETTPDTQVHEIWSKPEFVQVVYSILRKCLAPFLRKCAIFVFAICGNYDPYDFMGFGKEFPEIDKLCEYLGLESVNALIRAIAQPPSEGGVEEMVFQKYASRGFNMFSSELEYPSVVRLLRLPKRLDDFFNLRNKSLAGKVTTDLVADPAVCLFCGVSVGMQTPAFDNDPTTGQCQEHARQCGKDVGIFLLPKRSSMLLLKGPQGSFSEGPYLDLHGEADETMR</sequence>
<feature type="domain" description="E3 ubiquitin-protein ligase UBR1-like winged-helix" evidence="4">
    <location>
        <begin position="786"/>
        <end position="879"/>
    </location>
</feature>